<gene>
    <name evidence="3" type="ORF">DKK70_08185</name>
</gene>
<feature type="compositionally biased region" description="Polar residues" evidence="1">
    <location>
        <begin position="487"/>
        <end position="500"/>
    </location>
</feature>
<sequence>MDKKNLKQEVLQPVLARFSRILDDIDHSVHDKYKKKLQESGVASSIQILALNDKLSETRGQKASRILSEIYQFRRHGQASGITAQCPLNKQIIIQYGFELSTSVFFSVPEKKDKQPSSQRFIKVGNLKGQLLPQLEKEVFDENDYQIYTEYSPDEKNAIPFELDDNGQAVIDGCQPGKRYYVRIDPFTNQQQVDEWLNGYKRIIQHLSKFLESEWDNVHEQRWQIFDKAMAKVVERIENNPRSTENPLATVTGGDFFEGVVDRGVEVAKKAEKPVIDGWNLTTHHAAILGSQYTPMSPAIAQGAGKKLLESCLSSYQTQEPSEPPKTENEIKDIYFFVQDEVYLYIITAALEYWYEIQSPNDKAYLLGKDFFDFAVDVAQFFAECYVIGKALPIAKSVLRASSSAISRTTANLLEKGKNFISTKTSVEKATTAEIVGSLPERFIEFFNANEQKAIVENVGGSTAEAIGLETKRVNVVTNAGKDESGVTLNRNNNISNTAPETLHEKPNATGNSHSTNLDPVSMLTGEELLTLVDDTLFSQFPFVWQRLYRTSAVEFNCGL</sequence>
<comment type="caution">
    <text evidence="3">The sequence shown here is derived from an EMBL/GenBank/DDBJ whole genome shotgun (WGS) entry which is preliminary data.</text>
</comment>
<feature type="domain" description="DUF6531" evidence="2">
    <location>
        <begin position="519"/>
        <end position="552"/>
    </location>
</feature>
<evidence type="ECO:0000313" key="4">
    <source>
        <dbReference type="Proteomes" id="UP000247932"/>
    </source>
</evidence>
<accession>A0A2V4E1D4</accession>
<name>A0A2V4E1D4_9GAMM</name>
<dbReference type="AlphaFoldDB" id="A0A2V4E1D4"/>
<feature type="compositionally biased region" description="Polar residues" evidence="1">
    <location>
        <begin position="509"/>
        <end position="519"/>
    </location>
</feature>
<protein>
    <recommendedName>
        <fullName evidence="2">DUF6531 domain-containing protein</fullName>
    </recommendedName>
</protein>
<dbReference type="InterPro" id="IPR045351">
    <property type="entry name" value="DUF6531"/>
</dbReference>
<evidence type="ECO:0000256" key="1">
    <source>
        <dbReference type="SAM" id="MobiDB-lite"/>
    </source>
</evidence>
<proteinExistence type="predicted"/>
<evidence type="ECO:0000259" key="2">
    <source>
        <dbReference type="Pfam" id="PF20148"/>
    </source>
</evidence>
<evidence type="ECO:0000313" key="3">
    <source>
        <dbReference type="EMBL" id="PXZ06965.1"/>
    </source>
</evidence>
<dbReference type="RefSeq" id="WP_146210854.1">
    <property type="nucleotide sequence ID" value="NZ_QGLR01000010.1"/>
</dbReference>
<feature type="region of interest" description="Disordered" evidence="1">
    <location>
        <begin position="485"/>
        <end position="520"/>
    </location>
</feature>
<feature type="non-terminal residue" evidence="3">
    <location>
        <position position="560"/>
    </location>
</feature>
<organism evidence="3 4">
    <name type="scientific">Gilliamella apicola</name>
    <dbReference type="NCBI Taxonomy" id="1196095"/>
    <lineage>
        <taxon>Bacteria</taxon>
        <taxon>Pseudomonadati</taxon>
        <taxon>Pseudomonadota</taxon>
        <taxon>Gammaproteobacteria</taxon>
        <taxon>Orbales</taxon>
        <taxon>Orbaceae</taxon>
        <taxon>Gilliamella</taxon>
    </lineage>
</organism>
<dbReference type="EMBL" id="QGLR01000010">
    <property type="protein sequence ID" value="PXZ06965.1"/>
    <property type="molecule type" value="Genomic_DNA"/>
</dbReference>
<reference evidence="3 4" key="1">
    <citation type="submission" date="2018-05" db="EMBL/GenBank/DDBJ databases">
        <title>Reference genomes for bee gut microbiota database.</title>
        <authorList>
            <person name="Ellegaard K.M."/>
        </authorList>
    </citation>
    <scope>NUCLEOTIDE SEQUENCE [LARGE SCALE GENOMIC DNA]</scope>
    <source>
        <strain evidence="3 4">ESL0182</strain>
    </source>
</reference>
<dbReference type="OrthoDB" id="9816400at2"/>
<dbReference type="Pfam" id="PF20148">
    <property type="entry name" value="DUF6531"/>
    <property type="match status" value="1"/>
</dbReference>
<dbReference type="Proteomes" id="UP000247932">
    <property type="component" value="Unassembled WGS sequence"/>
</dbReference>
<keyword evidence="4" id="KW-1185">Reference proteome</keyword>